<dbReference type="EMBL" id="JAVDQG010000006">
    <property type="protein sequence ID" value="MDR6226843.1"/>
    <property type="molecule type" value="Genomic_DNA"/>
</dbReference>
<gene>
    <name evidence="2" type="ORF">JOE21_002853</name>
</gene>
<sequence length="80" mass="9436">MAWKYVSPKELNQSHVGKPTKIRLNDGKEIYGSIKKVEKGGIWFIPVIKKTSSKHMEASFFFFPFLFFLPFGFFTPFFFF</sequence>
<proteinExistence type="predicted"/>
<feature type="transmembrane region" description="Helical" evidence="1">
    <location>
        <begin position="58"/>
        <end position="79"/>
    </location>
</feature>
<keyword evidence="1" id="KW-0472">Membrane</keyword>
<organism evidence="2 3">
    <name type="scientific">Desmospora profundinema</name>
    <dbReference type="NCBI Taxonomy" id="1571184"/>
    <lineage>
        <taxon>Bacteria</taxon>
        <taxon>Bacillati</taxon>
        <taxon>Bacillota</taxon>
        <taxon>Bacilli</taxon>
        <taxon>Bacillales</taxon>
        <taxon>Thermoactinomycetaceae</taxon>
        <taxon>Desmospora</taxon>
    </lineage>
</organism>
<comment type="caution">
    <text evidence="2">The sequence shown here is derived from an EMBL/GenBank/DDBJ whole genome shotgun (WGS) entry which is preliminary data.</text>
</comment>
<evidence type="ECO:0000256" key="1">
    <source>
        <dbReference type="SAM" id="Phobius"/>
    </source>
</evidence>
<keyword evidence="3" id="KW-1185">Reference proteome</keyword>
<evidence type="ECO:0000313" key="2">
    <source>
        <dbReference type="EMBL" id="MDR6226843.1"/>
    </source>
</evidence>
<name>A0ABU1IPY7_9BACL</name>
<reference evidence="2 3" key="1">
    <citation type="submission" date="2023-07" db="EMBL/GenBank/DDBJ databases">
        <title>Genomic Encyclopedia of Type Strains, Phase IV (KMG-IV): sequencing the most valuable type-strain genomes for metagenomic binning, comparative biology and taxonomic classification.</title>
        <authorList>
            <person name="Goeker M."/>
        </authorList>
    </citation>
    <scope>NUCLEOTIDE SEQUENCE [LARGE SCALE GENOMIC DNA]</scope>
    <source>
        <strain evidence="2 3">DSM 45903</strain>
    </source>
</reference>
<keyword evidence="1" id="KW-1133">Transmembrane helix</keyword>
<evidence type="ECO:0000313" key="3">
    <source>
        <dbReference type="Proteomes" id="UP001185012"/>
    </source>
</evidence>
<dbReference type="Proteomes" id="UP001185012">
    <property type="component" value="Unassembled WGS sequence"/>
</dbReference>
<protein>
    <submittedName>
        <fullName evidence="2">Uncharacterized protein</fullName>
    </submittedName>
</protein>
<keyword evidence="1" id="KW-0812">Transmembrane</keyword>
<accession>A0ABU1IPY7</accession>